<protein>
    <recommendedName>
        <fullName evidence="3">F-box domain-containing protein</fullName>
    </recommendedName>
</protein>
<proteinExistence type="predicted"/>
<dbReference type="Proteomes" id="UP000292702">
    <property type="component" value="Unassembled WGS sequence"/>
</dbReference>
<organism evidence="1 2">
    <name type="scientific">Steccherinum ochraceum</name>
    <dbReference type="NCBI Taxonomy" id="92696"/>
    <lineage>
        <taxon>Eukaryota</taxon>
        <taxon>Fungi</taxon>
        <taxon>Dikarya</taxon>
        <taxon>Basidiomycota</taxon>
        <taxon>Agaricomycotina</taxon>
        <taxon>Agaricomycetes</taxon>
        <taxon>Polyporales</taxon>
        <taxon>Steccherinaceae</taxon>
        <taxon>Steccherinum</taxon>
    </lineage>
</organism>
<evidence type="ECO:0000313" key="2">
    <source>
        <dbReference type="Proteomes" id="UP000292702"/>
    </source>
</evidence>
<dbReference type="EMBL" id="RWJN01000292">
    <property type="protein sequence ID" value="TCD63525.1"/>
    <property type="molecule type" value="Genomic_DNA"/>
</dbReference>
<comment type="caution">
    <text evidence="1">The sequence shown here is derived from an EMBL/GenBank/DDBJ whole genome shotgun (WGS) entry which is preliminary data.</text>
</comment>
<dbReference type="AlphaFoldDB" id="A0A4R0RDE7"/>
<dbReference type="Gene3D" id="3.80.10.10">
    <property type="entry name" value="Ribonuclease Inhibitor"/>
    <property type="match status" value="1"/>
</dbReference>
<evidence type="ECO:0000313" key="1">
    <source>
        <dbReference type="EMBL" id="TCD63525.1"/>
    </source>
</evidence>
<keyword evidence="2" id="KW-1185">Reference proteome</keyword>
<dbReference type="SUPFAM" id="SSF52047">
    <property type="entry name" value="RNI-like"/>
    <property type="match status" value="1"/>
</dbReference>
<reference evidence="1 2" key="1">
    <citation type="submission" date="2018-11" db="EMBL/GenBank/DDBJ databases">
        <title>Genome assembly of Steccherinum ochraceum LE-BIN_3174, the white-rot fungus of the Steccherinaceae family (The Residual Polyporoid clade, Polyporales, Basidiomycota).</title>
        <authorList>
            <person name="Fedorova T.V."/>
            <person name="Glazunova O.A."/>
            <person name="Landesman E.O."/>
            <person name="Moiseenko K.V."/>
            <person name="Psurtseva N.V."/>
            <person name="Savinova O.S."/>
            <person name="Shakhova N.V."/>
            <person name="Tyazhelova T.V."/>
            <person name="Vasina D.V."/>
        </authorList>
    </citation>
    <scope>NUCLEOTIDE SEQUENCE [LARGE SCALE GENOMIC DNA]</scope>
    <source>
        <strain evidence="1 2">LE-BIN_3174</strain>
    </source>
</reference>
<dbReference type="OrthoDB" id="2791293at2759"/>
<name>A0A4R0RDE7_9APHY</name>
<evidence type="ECO:0008006" key="3">
    <source>
        <dbReference type="Google" id="ProtNLM"/>
    </source>
</evidence>
<sequence>MTTKLPSELDYEILGYLADDLPSLGNCSLASQAWLAAARPYKFREVKLSYKHQLIKLLDALNVCPGLGDLVKSVTIGRRFIQRENSPASPWSPTELVSFINRLNVVAVPSQRYVMGPVEGRAYNSESAGDKKIRRKRSKVDIYEGRRQDQNGGMTQLVSQAFAHFTSLEKLSLASCTISPENLTKIIGIVSTLRQLDLHECVALAPLEVNPKNVGSSGNVLGDLRRITVHPSSNYYLPRRADVYDVLDYLADVDMFHKAESLHLEITHKRSLRKALSLVRNLKRALVEVKIRFGYGDRDDDVIKYLQSMTRALSKCSRLRHLSLIDDRELTRHFNSKRGNLRWLNLYDLLRGLSSTSLEHLVIQTPQTVSKATDSDEDSDVTFTERHAQLVTILATLSSGPLSTVTHVEVMCRAPQKESIDWGHRKIILKETYKKLLAVGLVRLVMD</sequence>
<gene>
    <name evidence="1" type="ORF">EIP91_005326</name>
</gene>
<dbReference type="InterPro" id="IPR032675">
    <property type="entry name" value="LRR_dom_sf"/>
</dbReference>
<accession>A0A4R0RDE7</accession>